<dbReference type="PANTHER" id="PTHR35566">
    <property type="entry name" value="BLR3599 PROTEIN"/>
    <property type="match status" value="1"/>
</dbReference>
<dbReference type="RefSeq" id="WP_062130080.1">
    <property type="nucleotide sequence ID" value="NZ_LRBG01000031.1"/>
</dbReference>
<dbReference type="InterPro" id="IPR010263">
    <property type="entry name" value="T6SS_TssK"/>
</dbReference>
<gene>
    <name evidence="1" type="ORF">CI15_19830</name>
</gene>
<dbReference type="EMBL" id="LRBG01000031">
    <property type="protein sequence ID" value="KXU85426.1"/>
    <property type="molecule type" value="Genomic_DNA"/>
</dbReference>
<keyword evidence="2" id="KW-1185">Reference proteome</keyword>
<dbReference type="Proteomes" id="UP000075613">
    <property type="component" value="Unassembled WGS sequence"/>
</dbReference>
<dbReference type="OrthoDB" id="9775333at2"/>
<dbReference type="NCBIfam" id="TIGR03353">
    <property type="entry name" value="VI_chp_4"/>
    <property type="match status" value="1"/>
</dbReference>
<protein>
    <submittedName>
        <fullName evidence="1">Type VI secretion protein</fullName>
    </submittedName>
</protein>
<dbReference type="AlphaFoldDB" id="A0A149PKJ5"/>
<organism evidence="1 2">
    <name type="scientific">Paraburkholderia monticola</name>
    <dbReference type="NCBI Taxonomy" id="1399968"/>
    <lineage>
        <taxon>Bacteria</taxon>
        <taxon>Pseudomonadati</taxon>
        <taxon>Pseudomonadota</taxon>
        <taxon>Betaproteobacteria</taxon>
        <taxon>Burkholderiales</taxon>
        <taxon>Burkholderiaceae</taxon>
        <taxon>Paraburkholderia</taxon>
    </lineage>
</organism>
<evidence type="ECO:0000313" key="1">
    <source>
        <dbReference type="EMBL" id="KXU85426.1"/>
    </source>
</evidence>
<accession>A0A149PKJ5</accession>
<evidence type="ECO:0000313" key="2">
    <source>
        <dbReference type="Proteomes" id="UP000075613"/>
    </source>
</evidence>
<reference evidence="1 2" key="1">
    <citation type="journal article" date="2015" name="Int. J. Syst. Evol. Microbiol.">
        <title>Burkholderia monticola sp. nov., isolated from mountain soil.</title>
        <authorList>
            <person name="Baek I."/>
            <person name="Seo B."/>
            <person name="Lee I."/>
            <person name="Yi H."/>
            <person name="Chun J."/>
        </authorList>
    </citation>
    <scope>NUCLEOTIDE SEQUENCE [LARGE SCALE GENOMIC DNA]</scope>
    <source>
        <strain evidence="1 2">JC2948</strain>
    </source>
</reference>
<dbReference type="STRING" id="1399968.CI15_19830"/>
<name>A0A149PKJ5_9BURK</name>
<dbReference type="Pfam" id="PF05936">
    <property type="entry name" value="T6SS_VasE"/>
    <property type="match status" value="1"/>
</dbReference>
<proteinExistence type="predicted"/>
<sequence length="444" mass="48837">MMHDRNMAVPERIEWFEGMLLSPQHFQQMASRNDALVAWQTLAAAPFSWGVRRLVFDIGLLPAGLLRVLELDAILPDGTAITYHAQAAGAERLELSLEPFADELSNGPLDFYLVLPGASTMRRAAQVRRFRSTSVEPVEDLVSDAPAADIPRLVPNLALAAGELPSATHVWLRLGSLYKDNEVVRLGEHQPPLLEVARDNPLWTSVASLLGQLRGKAAFVARQTANPSSRVDDRLTQLELKDRLRSLLSALPLAEAVLRTPHLHPLALYHALAALNGSLAMLKPGGMPPVPPDYDHGDPLSVFTPLLRSLRESMSEVNEEYREHKFEFRHGAFELTLHPDWIGERLVVGLRGQSDRDLLAWMDGAVIGSQSVYASLRSRRVLGAARRGIDYAEDLGLRSGSGYLLFEVTAESALVLASEMLVIGNPNEGASAQRPQEMLLFVKG</sequence>
<comment type="caution">
    <text evidence="1">The sequence shown here is derived from an EMBL/GenBank/DDBJ whole genome shotgun (WGS) entry which is preliminary data.</text>
</comment>
<dbReference type="PANTHER" id="PTHR35566:SF1">
    <property type="entry name" value="TYPE VI SECRETION SYSTEM BASEPLATE COMPONENT TSSK1"/>
    <property type="match status" value="1"/>
</dbReference>